<dbReference type="Gene3D" id="3.40.50.12780">
    <property type="entry name" value="N-terminal domain of ligase-like"/>
    <property type="match status" value="2"/>
</dbReference>
<evidence type="ECO:0000256" key="3">
    <source>
        <dbReference type="ARBA" id="ARBA00022450"/>
    </source>
</evidence>
<dbReference type="InterPro" id="IPR009081">
    <property type="entry name" value="PP-bd_ACP"/>
</dbReference>
<dbReference type="SUPFAM" id="SSF56801">
    <property type="entry name" value="Acetyl-CoA synthetase-like"/>
    <property type="match status" value="5"/>
</dbReference>
<dbReference type="GO" id="GO:0008610">
    <property type="term" value="P:lipid biosynthetic process"/>
    <property type="evidence" value="ECO:0007669"/>
    <property type="project" value="UniProtKB-ARBA"/>
</dbReference>
<comment type="similarity">
    <text evidence="2">Belongs to the ATP-dependent AMP-binding enzyme family.</text>
</comment>
<dbReference type="Pfam" id="PF00501">
    <property type="entry name" value="AMP-binding"/>
    <property type="match status" value="5"/>
</dbReference>
<feature type="domain" description="Carrier" evidence="6">
    <location>
        <begin position="1904"/>
        <end position="1978"/>
    </location>
</feature>
<dbReference type="InterPro" id="IPR025110">
    <property type="entry name" value="AMP-bd_C"/>
</dbReference>
<dbReference type="Gene3D" id="3.30.559.10">
    <property type="entry name" value="Chloramphenicol acetyltransferase-like domain"/>
    <property type="match status" value="5"/>
</dbReference>
<dbReference type="CDD" id="cd17643">
    <property type="entry name" value="A_NRPS_Cytc1-like"/>
    <property type="match status" value="1"/>
</dbReference>
<dbReference type="InterPro" id="IPR020806">
    <property type="entry name" value="PKS_PP-bd"/>
</dbReference>
<keyword evidence="8" id="KW-1185">Reference proteome</keyword>
<evidence type="ECO:0000256" key="1">
    <source>
        <dbReference type="ARBA" id="ARBA00001957"/>
    </source>
</evidence>
<dbReference type="GO" id="GO:0003824">
    <property type="term" value="F:catalytic activity"/>
    <property type="evidence" value="ECO:0007669"/>
    <property type="project" value="InterPro"/>
</dbReference>
<dbReference type="Gene3D" id="3.30.559.30">
    <property type="entry name" value="Nonribosomal peptide synthetase, condensation domain"/>
    <property type="match status" value="5"/>
</dbReference>
<dbReference type="Pfam" id="PF00668">
    <property type="entry name" value="Condensation"/>
    <property type="match status" value="5"/>
</dbReference>
<dbReference type="PANTHER" id="PTHR45527">
    <property type="entry name" value="NONRIBOSOMAL PEPTIDE SYNTHETASE"/>
    <property type="match status" value="1"/>
</dbReference>
<dbReference type="GO" id="GO:0043041">
    <property type="term" value="P:amino acid activation for nonribosomal peptide biosynthetic process"/>
    <property type="evidence" value="ECO:0007669"/>
    <property type="project" value="TreeGrafter"/>
</dbReference>
<reference evidence="7 8" key="2">
    <citation type="submission" date="2020-03" db="EMBL/GenBank/DDBJ databases">
        <authorList>
            <person name="Ichikawa N."/>
            <person name="Kimura A."/>
            <person name="Kitahashi Y."/>
            <person name="Uohara A."/>
        </authorList>
    </citation>
    <scope>NUCLEOTIDE SEQUENCE [LARGE SCALE GENOMIC DNA]</scope>
    <source>
        <strain evidence="7 8">NBRC 105367</strain>
    </source>
</reference>
<feature type="region of interest" description="Disordered" evidence="5">
    <location>
        <begin position="3987"/>
        <end position="4007"/>
    </location>
</feature>
<dbReference type="NCBIfam" id="NF003417">
    <property type="entry name" value="PRK04813.1"/>
    <property type="match status" value="5"/>
</dbReference>
<dbReference type="PROSITE" id="PS00455">
    <property type="entry name" value="AMP_BINDING"/>
    <property type="match status" value="5"/>
</dbReference>
<dbReference type="FunFam" id="2.30.38.10:FF:000001">
    <property type="entry name" value="Non-ribosomal peptide synthetase PvdI"/>
    <property type="match status" value="2"/>
</dbReference>
<organism evidence="7 8">
    <name type="scientific">Phytohabitans suffuscus</name>
    <dbReference type="NCBI Taxonomy" id="624315"/>
    <lineage>
        <taxon>Bacteria</taxon>
        <taxon>Bacillati</taxon>
        <taxon>Actinomycetota</taxon>
        <taxon>Actinomycetes</taxon>
        <taxon>Micromonosporales</taxon>
        <taxon>Micromonosporaceae</taxon>
    </lineage>
</organism>
<dbReference type="SMART" id="SM00823">
    <property type="entry name" value="PKS_PP"/>
    <property type="match status" value="4"/>
</dbReference>
<dbReference type="Gene3D" id="3.40.50.980">
    <property type="match status" value="6"/>
</dbReference>
<dbReference type="FunFam" id="1.10.1200.10:FF:000005">
    <property type="entry name" value="Nonribosomal peptide synthetase 1"/>
    <property type="match status" value="4"/>
</dbReference>
<evidence type="ECO:0000313" key="8">
    <source>
        <dbReference type="Proteomes" id="UP000503011"/>
    </source>
</evidence>
<dbReference type="KEGG" id="psuu:Psuf_092850"/>
<evidence type="ECO:0000256" key="4">
    <source>
        <dbReference type="ARBA" id="ARBA00022553"/>
    </source>
</evidence>
<dbReference type="PROSITE" id="PS50075">
    <property type="entry name" value="CARRIER"/>
    <property type="match status" value="4"/>
</dbReference>
<dbReference type="FunFam" id="3.40.50.980:FF:000001">
    <property type="entry name" value="Non-ribosomal peptide synthetase"/>
    <property type="match status" value="4"/>
</dbReference>
<keyword evidence="3" id="KW-0596">Phosphopantetheine</keyword>
<evidence type="ECO:0000256" key="5">
    <source>
        <dbReference type="SAM" id="MobiDB-lite"/>
    </source>
</evidence>
<dbReference type="InterPro" id="IPR020845">
    <property type="entry name" value="AMP-binding_CS"/>
</dbReference>
<dbReference type="Proteomes" id="UP000503011">
    <property type="component" value="Chromosome"/>
</dbReference>
<dbReference type="InterPro" id="IPR000873">
    <property type="entry name" value="AMP-dep_synth/lig_dom"/>
</dbReference>
<dbReference type="NCBIfam" id="TIGR01733">
    <property type="entry name" value="AA-adenyl-dom"/>
    <property type="match status" value="4"/>
</dbReference>
<dbReference type="FunFam" id="3.30.300.30:FF:000010">
    <property type="entry name" value="Enterobactin synthetase component F"/>
    <property type="match status" value="3"/>
</dbReference>
<dbReference type="Pfam" id="PF13193">
    <property type="entry name" value="AMP-binding_C"/>
    <property type="match status" value="4"/>
</dbReference>
<comment type="cofactor">
    <cofactor evidence="1">
        <name>pantetheine 4'-phosphate</name>
        <dbReference type="ChEBI" id="CHEBI:47942"/>
    </cofactor>
</comment>
<accession>A0A6F8Z0U7</accession>
<dbReference type="InterPro" id="IPR010071">
    <property type="entry name" value="AA_adenyl_dom"/>
</dbReference>
<feature type="domain" description="Carrier" evidence="6">
    <location>
        <begin position="4009"/>
        <end position="4083"/>
    </location>
</feature>
<evidence type="ECO:0000313" key="7">
    <source>
        <dbReference type="EMBL" id="BCB91972.1"/>
    </source>
</evidence>
<dbReference type="Gene3D" id="1.10.1200.10">
    <property type="entry name" value="ACP-like"/>
    <property type="match status" value="4"/>
</dbReference>
<dbReference type="InterPro" id="IPR036736">
    <property type="entry name" value="ACP-like_sf"/>
</dbReference>
<gene>
    <name evidence="7" type="ORF">Psuf_092850</name>
</gene>
<dbReference type="Pfam" id="PF00550">
    <property type="entry name" value="PP-binding"/>
    <property type="match status" value="4"/>
</dbReference>
<feature type="domain" description="Carrier" evidence="6">
    <location>
        <begin position="2938"/>
        <end position="3012"/>
    </location>
</feature>
<dbReference type="InterPro" id="IPR001242">
    <property type="entry name" value="Condensation_dom"/>
</dbReference>
<dbReference type="PROSITE" id="PS00012">
    <property type="entry name" value="PHOSPHOPANTETHEINE"/>
    <property type="match status" value="3"/>
</dbReference>
<dbReference type="GO" id="GO:0044550">
    <property type="term" value="P:secondary metabolite biosynthetic process"/>
    <property type="evidence" value="ECO:0007669"/>
    <property type="project" value="UniProtKB-ARBA"/>
</dbReference>
<dbReference type="Gene3D" id="3.30.300.30">
    <property type="match status" value="4"/>
</dbReference>
<dbReference type="PANTHER" id="PTHR45527:SF1">
    <property type="entry name" value="FATTY ACID SYNTHASE"/>
    <property type="match status" value="1"/>
</dbReference>
<proteinExistence type="inferred from homology"/>
<dbReference type="InterPro" id="IPR023213">
    <property type="entry name" value="CAT-like_dom_sf"/>
</dbReference>
<dbReference type="Gene3D" id="2.30.38.10">
    <property type="entry name" value="Luciferase, Domain 3"/>
    <property type="match status" value="3"/>
</dbReference>
<dbReference type="CDD" id="cd05930">
    <property type="entry name" value="A_NRPS"/>
    <property type="match status" value="2"/>
</dbReference>
<evidence type="ECO:0000256" key="2">
    <source>
        <dbReference type="ARBA" id="ARBA00006432"/>
    </source>
</evidence>
<dbReference type="FunFam" id="3.40.50.12780:FF:000012">
    <property type="entry name" value="Non-ribosomal peptide synthetase"/>
    <property type="match status" value="2"/>
</dbReference>
<protein>
    <recommendedName>
        <fullName evidence="6">Carrier domain-containing protein</fullName>
    </recommendedName>
</protein>
<evidence type="ECO:0000259" key="6">
    <source>
        <dbReference type="PROSITE" id="PS50075"/>
    </source>
</evidence>
<name>A0A6F8Z0U7_9ACTN</name>
<feature type="domain" description="Carrier" evidence="6">
    <location>
        <begin position="844"/>
        <end position="918"/>
    </location>
</feature>
<dbReference type="InterPro" id="IPR045851">
    <property type="entry name" value="AMP-bd_C_sf"/>
</dbReference>
<dbReference type="InterPro" id="IPR006162">
    <property type="entry name" value="Ppantetheine_attach_site"/>
</dbReference>
<keyword evidence="4" id="KW-0597">Phosphoprotein</keyword>
<dbReference type="GO" id="GO:0005737">
    <property type="term" value="C:cytoplasm"/>
    <property type="evidence" value="ECO:0007669"/>
    <property type="project" value="TreeGrafter"/>
</dbReference>
<dbReference type="SUPFAM" id="SSF47336">
    <property type="entry name" value="ACP-like"/>
    <property type="match status" value="4"/>
</dbReference>
<sequence length="4892" mass="520516">MHHIACDAPAIEVLLGELAVLYGASAAGQESPLAPPALHFADFASWQREQLRGDGLRGHVDYWRDQLAGVTPLELPTDRPRPRVRDWRGAALSFELTPELSAAVRELARGAGTTLFVTLMAAFQALIARYTGRRDIPVGSVSSARRRPELQRLVGYGIDNLVVRGRWAGDPEFIDLLDGVRSTVLDAFDHSDAPFALLVDELEPERDMSRTPLYQVAFTLRGDAAGAARWPAGLTAEPLWPPVRSSKVDLTLHAVDGEDGLLRGQVEYATALFDPETVQRLVDHYVRLLTHVAADPRARLSQLDILGAAELAAVTPPPALPAAPVAGTVHGAFAAAAARTPAAPALTCGDTTLSYAELDAAANRLAHHLRALGAGPEALVAVSLDRGPQLVPSLLGVLKSGAGYLPLDPGSPAERIDFMLADAGVGIVVTTEAHRERFASFGGTVVLADDPEIGAAPATEPDTAAGPDNLAYVIYTSGSTGKPKGVCVTHAHVLRLMTVTEDDYRFGPDDVWPLFHSYAFDFSVWELWGALLYGGRLVVVPTEVARSPELFLDLLVAQGVTVLNQTPSAFRRLVRLAADGDPRVDRLALRAVVFGGERLEYGELGPWVARRDLDRTRLLNMYGITETTVHVTYHRVVAADLERAHTSPVGHPLPDLSVHLLDAAGRPVPIGVPGEIHVGGPGVARGYLGRPELTAQRFVPDPSGPPGSRLYRSGDVARRRPDGSLEFVGRIDDQVKVRGYRIELGEIEAAMAALPGVRDVVVVVREDTPGHKRLVAYSVIADGAPMLRPAQVRAALARTLPDYMIPSAFVPVARIPLTTNGKLDKRALPSPERGVTSTDQPYVAPRSTVEERIAGVWTEVLGLPRVSVEDSFFDVGGDSIRAVGLAGALRTAGFDVEVRDLFERRSIAHLAQWLTGRPAPTEPVAAVAPFALIGEADRARVPAGVVDAYPCSQAQLGMLAELLADSDRNHYHNVTTYRIPDRGEFSLEAFRAAAALLVERHEVLRTSFDLDGYSVPMQLVHATAEMPVGMDRAAAIERAALEAELRAYIAGERGNLFDLGQPSLFRLHARVNPDGSWWLTLTECHPILDGWSYHSLIMEVLADYHRIRDGLPVDPRPVPPVRFADAVAAELRSTGDGVDGAYWQDALAGHERFALPEAWGDPTADAADQHERWVPLQDLEAALRGLARSAGVPLKSVLLAAHLKVMSQLTRERRFFTGLVCNIRPEVAGADRVYGMHLNTMPVPHDAGGARTWRELIRQTFARELSLWPHRRYPLPVLQREIGDGSRMLDVRFSYHDFHQIDTAEVDYADSIDDSPTEFPMGVICRLGFVTLQASRRHVTAEHLARMGTMYRVVLDAMVADPDGDARVACLPEADSPVVLADADPVDEPVERSVLAEFEARVAQSPAAEAVDGTSFAALDARAGAVAQALLARGVTAGSVVGVLLDRGVDLVAALLGAWKAGAAYLPIDPSHPAGRIAPMLADGGVATVVTSARYADRFDGVDVLRVEQLPEGSAGSAGPAGAVGAVGAAPESGAVSSVPDLDDLAYVIFTSGSTGRPKGVQVTHRGLANHIRWASRVLAGRGTGGSAVFSSVAFDLQVPNLWAPLAAGQRVVMVDQDLDLAELGPTLAASGPYSFLKMTPGHLEIVGRQLPDEALAALAPVVVVAGEGLPAPLANRWLDLLGPGNLVNEYGPTEASVGTCIHPVEREQSSAIVPIGRALPGMTMFVLDAGLRPAPVGVVGELYVGGVGVARGYAGAPELTAGKFVPDPFGPPGARLYRTGDLAYRLPGGAVQFCGRIDDQVKIRGFRIELGEIEAALCALPGVRDAAVLVREEANGDKRLAGYWAGTAGRPDEVRAALARTLPDYLVPADLVPVDAVPLNANGKVDRKALLALAIPDERVHVAPGTDLERRIAGIWSRILERDPIGAHDSFFDLGGHSISAIALVGALRGAGFGVGVKDVFRHRTVAALAAHIEERDAAAAEPAYRAVAPFALVSAADRALVPAGVVDAYPCGQVQLGMLVMTMADQERRTYHNVSAFPIRDAHEFSPDVLRRAVRAVVERHEILRTSFALDGFSVPMQLVHAAVPVEVTVLSGHTEDALRAYMAAERSRPFPPEQAPQMRIAAMVGDDGTWWFVLTMSHGILEGWSHHSLLMEILDNYRAVRDTGEPAPFAPLPVRYADFVAGELEALESTEDQDYWRGVVALPRFELPGGWGEDESVPEYQCGTRVPMHDLMDGLRDLATRTGTSLKSVLLAAHLKVMSQLTRETVFTSGLVCHGRPEVTGADRVYGMHLNTLPFAHDAGSAGTWRDLIRQTFAGELSLWPHRRYPVPAVQRLAGGQRPLEILFNYLDFQQIDTERVGVEDAIYEATGEFDLHVSTLDGTLSILARSHVVDYPGVVRIGAMYRAVLEAMVADLDGDARVSRLPADEVPAVEAGPEPVLRSVLDEVEARVARAPHAEAVAGMSFADLDARAAAVAGVLRSRGVGAGSVVGVLLDRGPDLVVTLLGVWKAGAAYLPLDPSYPAGRLAVMVADAGAAWVVTSDRYAGRFTVDTLLVTDFAGADESPVERATDLDELAYVIFTSGSTGRPKGVQVTHRGLANHIRWASRVLAGRGTGGSAVFSSVAFDLQVPNLWAPLAAGQRVVMVDQDLDLAELGPTLAASGPYSFLKMTPAHLEIVGRGLPTGALAALAPVVVVAGEALPAAVANRWLGILGPGNLVNEYGPTEASVGTCVHPVLGEQTRPVVPIGKALPGMTMYVLDANLSHAPTGMTGELYVGGTGVARGYLGAAELTAAKFVPDPFGPPGARLYRTGDLARRLPDGAVEFCGRIDDQIKVRGYRIELGEINAAMAGTPGVREAVAVAHQPAPGETRLSAYYVAETAEPGLAARIREHCADRLPEYMIPADLVPVDAIPLNANGKVDRKALLALAVPDERVHVAPSTDLERRLAGIWAKVLKLESVSVADSFFDLGGDSLRAVVLVGALRAAKFPVGVKDVFRHRTVAALAAHIEAQDAATAEPAFTAVAPFALISPADRALVPAGAVDAYPAVQAQIGMAVEIQKDPDRSLYHIVRSFRVNSSQPFSADALRAAVREVVARHETLRTSFHLTGYSVPMQVVHAEATADVRVSTLDGDVEARLRAFVDAERAAPFDVENPAPGSALFRVAAHVSDDRGWWLTVAVSHLVTGGWDLNTLLPELLGAYERRCAGLPPESTEPVAVRYADFVAGELESLRSDVDAGYWRDVTAGYAAFAVPRGWGEPDGARQALRVRVSYQDLEERLRAFASASEVSPKAVLHAAHLKVMGQLSQESRFYTGLVCDARPEVRGAERVHGMYINILPFAHERVTGSWRELVRAVYDREVELWPHRRYPLAAVRRLAGAGSRPIDVVFDFTEFRRAAQDGEEAADYEAVAGEGGTEFALQVTAAGGFVDLVSDRAAFGSAALARLGGMFRRVLEAMVDDPDGDARAAYLPSGEREAVLGTVAGDAAAGGTAPAELAHEAFQRRAAARPSAVAVTSDGRRVSYGELNESANRLAHHLRDLGVGPEVLVGVRADRSVEQIVAMLAVHKAGGVYLPLDPGYPADRLAHMLADAAAPILLTTVDGPPSTAHEVRLDEPEVWLDQPATDPEPLAGPDSGCYVIYTSGSTGLPKGVLVTHGALANRLAYAAPHVNRLDEDAVILQKTAIGFDVSPGEVYAGLSTGARVVVARPGGHRDPAYLRDLIVAESVTAVELVPSMLSALLREGLERCVSLRSVAVGGEEVPADVARAFLAALPGCELHNTYGPAEATIDVTSWLVTADRLAGLSRVPIGAAFPNVVLRILDGDLQPVAPGVPGELFIGGAALARGYLGAPALTAARFLPDPYGPPGARLYRTGDAATWVSSERSERGQLGPDGTVDFLGRIDTQVKLNGVRVELGEIETVLRGCAGVAEAVAAAVEQDGRRVLVGYVVPAPGSTVDLAVLREAARAALPEAVVPSAYVTIPAVPLDPNGKVDRRQLPAPGPQAHATTPYAPPTSAVEAAMVWVWAQVLGAERVGVDDSFFDLGGDSMLAVTLVGALRAAGQRTTVRDVFAHRTVRRLAKSMSTPDDDKEGARSVAPFSLIGAGDRAALPEGLADAYPATQAQVGMAVEIAKGGGESLYHIVESIRVDDGHPLSVEALQGAVDDLVARHETLRTSVHLDGYSVPMQLVHAEARVTVHEGATGDRVPFELDRAPLLRVGARRDGVAAWWLTVSVSHLVTGGWDFNALLRELLTGYAQRRAGLPPEPAEAPPVRYADFVAAELAALDSAQDHEYWQGIVTGQAGLTLPEALGDPSASGTHRSTVDICDLDAPLRALARDTGVSVKSVLHAAHLKVMEQLSQESRFYTGLVCDARPEVRGAERVHGMYINVLPFAHARGAATWRDLVRSVFDREVELWPHRRYPLPAIRRLADAGPRPIEVVFGYNESRPSDGVESGPREVAGTTEFGLSVGASSGQVRLVADARTAGPAALTRLGGMFRRVLEAMVADPDGDARDTFLPPGERETILGWAAGPVTPVPHRLAQDAFEARAVARPSAVAVTCEGRDVTYGELNARANRLAHHLRDLGVGPEVLVGVCAERSVEQVAAMLAVHKAGGVYLPLDPGYPADRLAFMLADAGAPVLLTTVDGLASPGALTVRLDGPAAWRDRPATDPAPLAAPDSGCFVIYTSGSTGRPKGAVLTHEALVNRQAFAGPAFYRLDAGSVVLQKTEIGFDVSPGEVYAALSAGARLVVARPGGHRDPAYLCDLMEREGVTAVHFVPAMLSALLAEGLHRVRSLRAVGVGGEEIPADVARAFLAALPWARLHNTYGPAEATIDVSSWPCTPEALAGSARVPLGVAHPNVRLYVLDEHLRPVPAGAPGELCAAGLALGRGYHGAPR</sequence>
<dbReference type="CDD" id="cd19531">
    <property type="entry name" value="LCL_NRPS-like"/>
    <property type="match status" value="1"/>
</dbReference>
<dbReference type="GO" id="GO:0031177">
    <property type="term" value="F:phosphopantetheine binding"/>
    <property type="evidence" value="ECO:0007669"/>
    <property type="project" value="InterPro"/>
</dbReference>
<dbReference type="SUPFAM" id="SSF52777">
    <property type="entry name" value="CoA-dependent acyltransferases"/>
    <property type="match status" value="10"/>
</dbReference>
<dbReference type="EMBL" id="AP022871">
    <property type="protein sequence ID" value="BCB91972.1"/>
    <property type="molecule type" value="Genomic_DNA"/>
</dbReference>
<reference evidence="7 8" key="1">
    <citation type="submission" date="2020-03" db="EMBL/GenBank/DDBJ databases">
        <title>Whole genome shotgun sequence of Phytohabitans suffuscus NBRC 105367.</title>
        <authorList>
            <person name="Komaki H."/>
            <person name="Tamura T."/>
        </authorList>
    </citation>
    <scope>NUCLEOTIDE SEQUENCE [LARGE SCALE GENOMIC DNA]</scope>
    <source>
        <strain evidence="7 8">NBRC 105367</strain>
    </source>
</reference>
<dbReference type="InterPro" id="IPR042099">
    <property type="entry name" value="ANL_N_sf"/>
</dbReference>